<reference evidence="1" key="2">
    <citation type="submission" date="2021-08" db="EMBL/GenBank/DDBJ databases">
        <authorList>
            <person name="Gostincar C."/>
            <person name="Sun X."/>
            <person name="Song Z."/>
            <person name="Gunde-Cimerman N."/>
        </authorList>
    </citation>
    <scope>NUCLEOTIDE SEQUENCE</scope>
    <source>
        <strain evidence="1">EXF-9298</strain>
    </source>
</reference>
<dbReference type="SUPFAM" id="SSF56112">
    <property type="entry name" value="Protein kinase-like (PK-like)"/>
    <property type="match status" value="1"/>
</dbReference>
<evidence type="ECO:0000313" key="1">
    <source>
        <dbReference type="EMBL" id="KAG9986822.1"/>
    </source>
</evidence>
<protein>
    <recommendedName>
        <fullName evidence="3">Protein kinase domain-containing protein</fullName>
    </recommendedName>
</protein>
<dbReference type="EMBL" id="JAHFXS010000273">
    <property type="protein sequence ID" value="KAG9986822.1"/>
    <property type="molecule type" value="Genomic_DNA"/>
</dbReference>
<sequence length="221" mass="25002">MDYDELNTIHDDRVQTWLNYYNASYGAGGVEKLASRYKDGQHCECLGRINGGFNLCFKVLFHDGVAWAVRFPVPGWVMDPEEKVRREVAVLKFVQEKTQIPVLKLIAYGSASENHDPNIEPFIISEWVDGKPLESLLEKLPRPEWGPVLRDDIDDDIFYKVYSQMADILLELASHDFGRIGSLKIPDADGESTSSPICARPLTRKMNEIQRGGYVVVDGII</sequence>
<comment type="caution">
    <text evidence="1">The sequence shown here is derived from an EMBL/GenBank/DDBJ whole genome shotgun (WGS) entry which is preliminary data.</text>
</comment>
<dbReference type="PANTHER" id="PTHR21310:SF37">
    <property type="entry name" value="AMINOGLYCOSIDE PHOSPHOTRANSFERASE DOMAIN-CONTAINING PROTEIN"/>
    <property type="match status" value="1"/>
</dbReference>
<name>A0A9P8FZ51_AURME</name>
<gene>
    <name evidence="1" type="ORF">KCU98_g3762</name>
</gene>
<proteinExistence type="predicted"/>
<evidence type="ECO:0000313" key="2">
    <source>
        <dbReference type="Proteomes" id="UP000729357"/>
    </source>
</evidence>
<keyword evidence="2" id="KW-1185">Reference proteome</keyword>
<evidence type="ECO:0008006" key="3">
    <source>
        <dbReference type="Google" id="ProtNLM"/>
    </source>
</evidence>
<dbReference type="AlphaFoldDB" id="A0A9P8FZ51"/>
<dbReference type="InterPro" id="IPR011009">
    <property type="entry name" value="Kinase-like_dom_sf"/>
</dbReference>
<feature type="non-terminal residue" evidence="1">
    <location>
        <position position="221"/>
    </location>
</feature>
<dbReference type="Proteomes" id="UP000729357">
    <property type="component" value="Unassembled WGS sequence"/>
</dbReference>
<organism evidence="1 2">
    <name type="scientific">Aureobasidium melanogenum</name>
    <name type="common">Aureobasidium pullulans var. melanogenum</name>
    <dbReference type="NCBI Taxonomy" id="46634"/>
    <lineage>
        <taxon>Eukaryota</taxon>
        <taxon>Fungi</taxon>
        <taxon>Dikarya</taxon>
        <taxon>Ascomycota</taxon>
        <taxon>Pezizomycotina</taxon>
        <taxon>Dothideomycetes</taxon>
        <taxon>Dothideomycetidae</taxon>
        <taxon>Dothideales</taxon>
        <taxon>Saccotheciaceae</taxon>
        <taxon>Aureobasidium</taxon>
    </lineage>
</organism>
<dbReference type="PANTHER" id="PTHR21310">
    <property type="entry name" value="AMINOGLYCOSIDE PHOSPHOTRANSFERASE-RELATED-RELATED"/>
    <property type="match status" value="1"/>
</dbReference>
<reference evidence="1" key="1">
    <citation type="journal article" date="2021" name="J Fungi (Basel)">
        <title>Virulence traits and population genomics of the black yeast Aureobasidium melanogenum.</title>
        <authorList>
            <person name="Cernosa A."/>
            <person name="Sun X."/>
            <person name="Gostincar C."/>
            <person name="Fang C."/>
            <person name="Gunde-Cimerman N."/>
            <person name="Song Z."/>
        </authorList>
    </citation>
    <scope>NUCLEOTIDE SEQUENCE</scope>
    <source>
        <strain evidence="1">EXF-9298</strain>
    </source>
</reference>
<accession>A0A9P8FZ51</accession>
<dbReference type="InterPro" id="IPR051678">
    <property type="entry name" value="AGP_Transferase"/>
</dbReference>